<dbReference type="AlphaFoldDB" id="A0A834P1M6"/>
<keyword evidence="3" id="KW-1185">Reference proteome</keyword>
<evidence type="ECO:0000313" key="3">
    <source>
        <dbReference type="Proteomes" id="UP000600918"/>
    </source>
</evidence>
<reference evidence="2" key="1">
    <citation type="journal article" date="2020" name="G3 (Bethesda)">
        <title>High-Quality Assemblies for Three Invasive Social Wasps from the &lt;i&gt;Vespula&lt;/i&gt; Genus.</title>
        <authorList>
            <person name="Harrop T.W.R."/>
            <person name="Guhlin J."/>
            <person name="McLaughlin G.M."/>
            <person name="Permina E."/>
            <person name="Stockwell P."/>
            <person name="Gilligan J."/>
            <person name="Le Lec M.F."/>
            <person name="Gruber M.A.M."/>
            <person name="Quinn O."/>
            <person name="Lovegrove M."/>
            <person name="Duncan E.J."/>
            <person name="Remnant E.J."/>
            <person name="Van Eeckhoven J."/>
            <person name="Graham B."/>
            <person name="Knapp R.A."/>
            <person name="Langford K.W."/>
            <person name="Kronenberg Z."/>
            <person name="Press M.O."/>
            <person name="Eacker S.M."/>
            <person name="Wilson-Rankin E.E."/>
            <person name="Purcell J."/>
            <person name="Lester P.J."/>
            <person name="Dearden P.K."/>
        </authorList>
    </citation>
    <scope>NUCLEOTIDE SEQUENCE</scope>
    <source>
        <strain evidence="2">Volc-1</strain>
    </source>
</reference>
<comment type="caution">
    <text evidence="2">The sequence shown here is derived from an EMBL/GenBank/DDBJ whole genome shotgun (WGS) entry which is preliminary data.</text>
</comment>
<dbReference type="EMBL" id="JACSDY010000006">
    <property type="protein sequence ID" value="KAF7425180.1"/>
    <property type="molecule type" value="Genomic_DNA"/>
</dbReference>
<evidence type="ECO:0000313" key="2">
    <source>
        <dbReference type="EMBL" id="KAF7425180.1"/>
    </source>
</evidence>
<gene>
    <name evidence="2" type="ORF">H0235_007618</name>
</gene>
<evidence type="ECO:0000256" key="1">
    <source>
        <dbReference type="SAM" id="MobiDB-lite"/>
    </source>
</evidence>
<proteinExistence type="predicted"/>
<protein>
    <submittedName>
        <fullName evidence="2">Uncharacterized protein</fullName>
    </submittedName>
</protein>
<sequence length="99" mass="10349">MTKTRTRTKTKTKTRTRLRRWKRFREGSTTQSNAVGHVNEKRAGACVKAGGPNGPITFDGGDGDGDGDGGDGSGSGGGVISFDVIIIVGNCSKTFRSSV</sequence>
<name>A0A834P1M6_VESPE</name>
<accession>A0A834P1M6</accession>
<organism evidence="2 3">
    <name type="scientific">Vespula pensylvanica</name>
    <name type="common">Western yellow jacket</name>
    <name type="synonym">Wasp</name>
    <dbReference type="NCBI Taxonomy" id="30213"/>
    <lineage>
        <taxon>Eukaryota</taxon>
        <taxon>Metazoa</taxon>
        <taxon>Ecdysozoa</taxon>
        <taxon>Arthropoda</taxon>
        <taxon>Hexapoda</taxon>
        <taxon>Insecta</taxon>
        <taxon>Pterygota</taxon>
        <taxon>Neoptera</taxon>
        <taxon>Endopterygota</taxon>
        <taxon>Hymenoptera</taxon>
        <taxon>Apocrita</taxon>
        <taxon>Aculeata</taxon>
        <taxon>Vespoidea</taxon>
        <taxon>Vespidae</taxon>
        <taxon>Vespinae</taxon>
        <taxon>Vespula</taxon>
    </lineage>
</organism>
<dbReference type="Proteomes" id="UP000600918">
    <property type="component" value="Unassembled WGS sequence"/>
</dbReference>
<feature type="region of interest" description="Disordered" evidence="1">
    <location>
        <begin position="46"/>
        <end position="74"/>
    </location>
</feature>